<dbReference type="GO" id="GO:0004792">
    <property type="term" value="F:thiosulfate-cyanide sulfurtransferase activity"/>
    <property type="evidence" value="ECO:0007669"/>
    <property type="project" value="TreeGrafter"/>
</dbReference>
<name>A0A4R6AAR0_9RHOB</name>
<protein>
    <submittedName>
        <fullName evidence="2">Sulfurtransferase</fullName>
    </submittedName>
</protein>
<organism evidence="2 3">
    <name type="scientific">Palleronia sediminis</name>
    <dbReference type="NCBI Taxonomy" id="2547833"/>
    <lineage>
        <taxon>Bacteria</taxon>
        <taxon>Pseudomonadati</taxon>
        <taxon>Pseudomonadota</taxon>
        <taxon>Alphaproteobacteria</taxon>
        <taxon>Rhodobacterales</taxon>
        <taxon>Roseobacteraceae</taxon>
        <taxon>Palleronia</taxon>
    </lineage>
</organism>
<dbReference type="OrthoDB" id="9807812at2"/>
<keyword evidence="2" id="KW-0808">Transferase</keyword>
<evidence type="ECO:0000313" key="2">
    <source>
        <dbReference type="EMBL" id="TDL78356.1"/>
    </source>
</evidence>
<dbReference type="PANTHER" id="PTHR44086">
    <property type="entry name" value="THIOSULFATE SULFURTRANSFERASE RDL2, MITOCHONDRIAL-RELATED"/>
    <property type="match status" value="1"/>
</dbReference>
<dbReference type="InterPro" id="IPR036873">
    <property type="entry name" value="Rhodanese-like_dom_sf"/>
</dbReference>
<comment type="caution">
    <text evidence="2">The sequence shown here is derived from an EMBL/GenBank/DDBJ whole genome shotgun (WGS) entry which is preliminary data.</text>
</comment>
<dbReference type="SMART" id="SM00450">
    <property type="entry name" value="RHOD"/>
    <property type="match status" value="1"/>
</dbReference>
<keyword evidence="3" id="KW-1185">Reference proteome</keyword>
<evidence type="ECO:0000313" key="3">
    <source>
        <dbReference type="Proteomes" id="UP000295701"/>
    </source>
</evidence>
<dbReference type="Proteomes" id="UP000295701">
    <property type="component" value="Unassembled WGS sequence"/>
</dbReference>
<gene>
    <name evidence="2" type="ORF">E2L08_11485</name>
</gene>
<reference evidence="2 3" key="1">
    <citation type="submission" date="2019-03" db="EMBL/GenBank/DDBJ databases">
        <title>Primorskyibacter sp. SS33 isolated from sediments.</title>
        <authorList>
            <person name="Xunke S."/>
        </authorList>
    </citation>
    <scope>NUCLEOTIDE SEQUENCE [LARGE SCALE GENOMIC DNA]</scope>
    <source>
        <strain evidence="2 3">SS33</strain>
    </source>
</reference>
<dbReference type="Pfam" id="PF00581">
    <property type="entry name" value="Rhodanese"/>
    <property type="match status" value="1"/>
</dbReference>
<accession>A0A4R6AAR0</accession>
<dbReference type="AlphaFoldDB" id="A0A4R6AAR0"/>
<dbReference type="PROSITE" id="PS50206">
    <property type="entry name" value="RHODANESE_3"/>
    <property type="match status" value="1"/>
</dbReference>
<dbReference type="InterPro" id="IPR001763">
    <property type="entry name" value="Rhodanese-like_dom"/>
</dbReference>
<sequence>MNDLLEEARSRVDTVDPADVYEATGGEDIVLDVREPSELESDGAIDGAVHVPRGMLEMQADPDTGKSNARLTGLRGSEGRVHVLCASGARAAMAADTLRVMGYRATVIEGGLEGWKKAGLPVAG</sequence>
<dbReference type="Gene3D" id="3.40.250.10">
    <property type="entry name" value="Rhodanese-like domain"/>
    <property type="match status" value="1"/>
</dbReference>
<dbReference type="PANTHER" id="PTHR44086:SF10">
    <property type="entry name" value="THIOSULFATE SULFURTRANSFERASE_RHODANESE-LIKE DOMAIN-CONTAINING PROTEIN 3"/>
    <property type="match status" value="1"/>
</dbReference>
<proteinExistence type="predicted"/>
<evidence type="ECO:0000259" key="1">
    <source>
        <dbReference type="PROSITE" id="PS50206"/>
    </source>
</evidence>
<feature type="domain" description="Rhodanese" evidence="1">
    <location>
        <begin position="24"/>
        <end position="124"/>
    </location>
</feature>
<dbReference type="EMBL" id="SNAA01000012">
    <property type="protein sequence ID" value="TDL78356.1"/>
    <property type="molecule type" value="Genomic_DNA"/>
</dbReference>
<dbReference type="SUPFAM" id="SSF52821">
    <property type="entry name" value="Rhodanese/Cell cycle control phosphatase"/>
    <property type="match status" value="1"/>
</dbReference>